<dbReference type="EMBL" id="BARW01001439">
    <property type="protein sequence ID" value="GAI59905.1"/>
    <property type="molecule type" value="Genomic_DNA"/>
</dbReference>
<name>X1R9S9_9ZZZZ</name>
<organism evidence="1">
    <name type="scientific">marine sediment metagenome</name>
    <dbReference type="NCBI Taxonomy" id="412755"/>
    <lineage>
        <taxon>unclassified sequences</taxon>
        <taxon>metagenomes</taxon>
        <taxon>ecological metagenomes</taxon>
    </lineage>
</organism>
<accession>X1R9S9</accession>
<proteinExistence type="predicted"/>
<sequence>MAEQANELKKLATIAADLGLSAALRIQSIELIGSIGTHDALLALLDLAANRELIKEERDTALQHAREIVASGH</sequence>
<evidence type="ECO:0000313" key="1">
    <source>
        <dbReference type="EMBL" id="GAI59905.1"/>
    </source>
</evidence>
<reference evidence="1" key="1">
    <citation type="journal article" date="2014" name="Front. Microbiol.">
        <title>High frequency of phylogenetically diverse reductive dehalogenase-homologous genes in deep subseafloor sedimentary metagenomes.</title>
        <authorList>
            <person name="Kawai M."/>
            <person name="Futagami T."/>
            <person name="Toyoda A."/>
            <person name="Takaki Y."/>
            <person name="Nishi S."/>
            <person name="Hori S."/>
            <person name="Arai W."/>
            <person name="Tsubouchi T."/>
            <person name="Morono Y."/>
            <person name="Uchiyama I."/>
            <person name="Ito T."/>
            <person name="Fujiyama A."/>
            <person name="Inagaki F."/>
            <person name="Takami H."/>
        </authorList>
    </citation>
    <scope>NUCLEOTIDE SEQUENCE</scope>
    <source>
        <strain evidence="1">Expedition CK06-06</strain>
    </source>
</reference>
<comment type="caution">
    <text evidence="1">The sequence shown here is derived from an EMBL/GenBank/DDBJ whole genome shotgun (WGS) entry which is preliminary data.</text>
</comment>
<dbReference type="AlphaFoldDB" id="X1R9S9"/>
<gene>
    <name evidence="1" type="ORF">S12H4_04594</name>
</gene>
<protein>
    <submittedName>
        <fullName evidence="1">Uncharacterized protein</fullName>
    </submittedName>
</protein>